<dbReference type="Pfam" id="PF03466">
    <property type="entry name" value="LysR_substrate"/>
    <property type="match status" value="1"/>
</dbReference>
<accession>K2JMN1</accession>
<dbReference type="GO" id="GO:0000976">
    <property type="term" value="F:transcription cis-regulatory region binding"/>
    <property type="evidence" value="ECO:0007669"/>
    <property type="project" value="TreeGrafter"/>
</dbReference>
<dbReference type="FunFam" id="1.10.10.10:FF:000001">
    <property type="entry name" value="LysR family transcriptional regulator"/>
    <property type="match status" value="1"/>
</dbReference>
<dbReference type="OrthoDB" id="5289754at2"/>
<evidence type="ECO:0000256" key="4">
    <source>
        <dbReference type="ARBA" id="ARBA00023163"/>
    </source>
</evidence>
<dbReference type="AlphaFoldDB" id="K2JMN1"/>
<dbReference type="Pfam" id="PF00126">
    <property type="entry name" value="HTH_1"/>
    <property type="match status" value="1"/>
</dbReference>
<dbReference type="eggNOG" id="COG0583">
    <property type="taxonomic scope" value="Bacteria"/>
</dbReference>
<comment type="caution">
    <text evidence="6">The sequence shown here is derived from an EMBL/GenBank/DDBJ whole genome shotgun (WGS) entry which is preliminary data.</text>
</comment>
<dbReference type="STRING" id="740709.A10D4_04185"/>
<protein>
    <submittedName>
        <fullName evidence="6">LysR family transcriptional regulator</fullName>
    </submittedName>
</protein>
<dbReference type="InterPro" id="IPR036388">
    <property type="entry name" value="WH-like_DNA-bd_sf"/>
</dbReference>
<keyword evidence="7" id="KW-1185">Reference proteome</keyword>
<evidence type="ECO:0000313" key="6">
    <source>
        <dbReference type="EMBL" id="EKE84781.1"/>
    </source>
</evidence>
<dbReference type="PRINTS" id="PR00039">
    <property type="entry name" value="HTHLYSR"/>
</dbReference>
<dbReference type="PROSITE" id="PS50931">
    <property type="entry name" value="HTH_LYSR"/>
    <property type="match status" value="1"/>
</dbReference>
<dbReference type="EMBL" id="AMRG01000004">
    <property type="protein sequence ID" value="EKE84781.1"/>
    <property type="molecule type" value="Genomic_DNA"/>
</dbReference>
<dbReference type="Proteomes" id="UP000014115">
    <property type="component" value="Unassembled WGS sequence"/>
</dbReference>
<dbReference type="InterPro" id="IPR036390">
    <property type="entry name" value="WH_DNA-bd_sf"/>
</dbReference>
<dbReference type="PANTHER" id="PTHR30126:SF99">
    <property type="entry name" value="TRANSCRIPTIONAL REGULATOR LYSR FAMILY"/>
    <property type="match status" value="1"/>
</dbReference>
<comment type="similarity">
    <text evidence="1">Belongs to the LysR transcriptional regulatory family.</text>
</comment>
<sequence length="299" mass="33324">MINTKWLQTFCTLADIGSFTDTAKQLHMTQSGVSQHINKLEQAIGQALLIRQGKRFILTDIGERLRQQSTDLIAQLQSLAVNVSLDCPYEGEVRVMSPGSIGLKLYPHFLALQAQYPQLVIDYRFAPNDSIDQALLNNQIDIGFKTCPDAMTELSNVKIAEEALLLVTPAELSQPDWLSLQKLGFIDHPDGAYQAQQLLSANYPQFQHVNKLPKRGFSNQVSLLLEPVSLGLGFTVLPAHAVQAFAKPEKIAVHHLPIAVSEPIHIVELRDKPRPKRIHTIVEEALLRFSQCEAYACTD</sequence>
<evidence type="ECO:0000313" key="7">
    <source>
        <dbReference type="Proteomes" id="UP000014115"/>
    </source>
</evidence>
<keyword evidence="4" id="KW-0804">Transcription</keyword>
<dbReference type="CDD" id="cd05466">
    <property type="entry name" value="PBP2_LTTR_substrate"/>
    <property type="match status" value="1"/>
</dbReference>
<feature type="domain" description="HTH lysR-type" evidence="5">
    <location>
        <begin position="2"/>
        <end position="59"/>
    </location>
</feature>
<dbReference type="PANTHER" id="PTHR30126">
    <property type="entry name" value="HTH-TYPE TRANSCRIPTIONAL REGULATOR"/>
    <property type="match status" value="1"/>
</dbReference>
<keyword evidence="3" id="KW-0238">DNA-binding</keyword>
<dbReference type="GO" id="GO:0003700">
    <property type="term" value="F:DNA-binding transcription factor activity"/>
    <property type="evidence" value="ECO:0007669"/>
    <property type="project" value="InterPro"/>
</dbReference>
<dbReference type="RefSeq" id="WP_008487934.1">
    <property type="nucleotide sequence ID" value="NZ_AMRG01000004.1"/>
</dbReference>
<dbReference type="InterPro" id="IPR000847">
    <property type="entry name" value="LysR_HTH_N"/>
</dbReference>
<evidence type="ECO:0000256" key="3">
    <source>
        <dbReference type="ARBA" id="ARBA00023125"/>
    </source>
</evidence>
<gene>
    <name evidence="6" type="ORF">A10D4_04185</name>
</gene>
<keyword evidence="2" id="KW-0805">Transcription regulation</keyword>
<evidence type="ECO:0000256" key="1">
    <source>
        <dbReference type="ARBA" id="ARBA00009437"/>
    </source>
</evidence>
<dbReference type="InterPro" id="IPR005119">
    <property type="entry name" value="LysR_subst-bd"/>
</dbReference>
<evidence type="ECO:0000259" key="5">
    <source>
        <dbReference type="PROSITE" id="PS50931"/>
    </source>
</evidence>
<dbReference type="Gene3D" id="3.40.190.10">
    <property type="entry name" value="Periplasmic binding protein-like II"/>
    <property type="match status" value="2"/>
</dbReference>
<dbReference type="Gene3D" id="1.10.10.10">
    <property type="entry name" value="Winged helix-like DNA-binding domain superfamily/Winged helix DNA-binding domain"/>
    <property type="match status" value="1"/>
</dbReference>
<dbReference type="SUPFAM" id="SSF53850">
    <property type="entry name" value="Periplasmic binding protein-like II"/>
    <property type="match status" value="1"/>
</dbReference>
<dbReference type="PATRIC" id="fig|740709.3.peg.846"/>
<reference evidence="6 7" key="1">
    <citation type="journal article" date="2012" name="J. Bacteriol.">
        <title>Genome Sequence of Idiomarina xiamenensis Type Strain 10-D-4.</title>
        <authorList>
            <person name="Lai Q."/>
            <person name="Wang L."/>
            <person name="Wang W."/>
            <person name="Shao Z."/>
        </authorList>
    </citation>
    <scope>NUCLEOTIDE SEQUENCE [LARGE SCALE GENOMIC DNA]</scope>
    <source>
        <strain evidence="6 7">10-D-4</strain>
    </source>
</reference>
<evidence type="ECO:0000256" key="2">
    <source>
        <dbReference type="ARBA" id="ARBA00023015"/>
    </source>
</evidence>
<organism evidence="6 7">
    <name type="scientific">Idiomarina xiamenensis 10-D-4</name>
    <dbReference type="NCBI Taxonomy" id="740709"/>
    <lineage>
        <taxon>Bacteria</taxon>
        <taxon>Pseudomonadati</taxon>
        <taxon>Pseudomonadota</taxon>
        <taxon>Gammaproteobacteria</taxon>
        <taxon>Alteromonadales</taxon>
        <taxon>Idiomarinaceae</taxon>
        <taxon>Idiomarina</taxon>
    </lineage>
</organism>
<name>K2JMN1_9GAMM</name>
<dbReference type="SUPFAM" id="SSF46785">
    <property type="entry name" value="Winged helix' DNA-binding domain"/>
    <property type="match status" value="1"/>
</dbReference>
<proteinExistence type="inferred from homology"/>